<dbReference type="Pfam" id="PF05641">
    <property type="entry name" value="Agenet"/>
    <property type="match status" value="1"/>
</dbReference>
<evidence type="ECO:0000256" key="1">
    <source>
        <dbReference type="SAM" id="MobiDB-lite"/>
    </source>
</evidence>
<dbReference type="SMART" id="SM00743">
    <property type="entry name" value="Agenet"/>
    <property type="match status" value="1"/>
</dbReference>
<evidence type="ECO:0000313" key="3">
    <source>
        <dbReference type="EMBL" id="KAF8721778.1"/>
    </source>
</evidence>
<evidence type="ECO:0000313" key="4">
    <source>
        <dbReference type="Proteomes" id="UP000636709"/>
    </source>
</evidence>
<accession>A0A835EUY2</accession>
<reference evidence="3" key="1">
    <citation type="submission" date="2020-07" db="EMBL/GenBank/DDBJ databases">
        <title>Genome sequence and genetic diversity analysis of an under-domesticated orphan crop, white fonio (Digitaria exilis).</title>
        <authorList>
            <person name="Bennetzen J.L."/>
            <person name="Chen S."/>
            <person name="Ma X."/>
            <person name="Wang X."/>
            <person name="Yssel A.E.J."/>
            <person name="Chaluvadi S.R."/>
            <person name="Johnson M."/>
            <person name="Gangashetty P."/>
            <person name="Hamidou F."/>
            <person name="Sanogo M.D."/>
            <person name="Zwaenepoel A."/>
            <person name="Wallace J."/>
            <person name="Van De Peer Y."/>
            <person name="Van Deynze A."/>
        </authorList>
    </citation>
    <scope>NUCLEOTIDE SEQUENCE</scope>
    <source>
        <tissue evidence="3">Leaves</tissue>
    </source>
</reference>
<dbReference type="InterPro" id="IPR014002">
    <property type="entry name" value="Agenet_dom_plant"/>
</dbReference>
<keyword evidence="4" id="KW-1185">Reference proteome</keyword>
<feature type="compositionally biased region" description="Polar residues" evidence="1">
    <location>
        <begin position="262"/>
        <end position="273"/>
    </location>
</feature>
<feature type="domain" description="Agenet" evidence="2">
    <location>
        <begin position="108"/>
        <end position="168"/>
    </location>
</feature>
<feature type="compositionally biased region" description="Polar residues" evidence="1">
    <location>
        <begin position="280"/>
        <end position="295"/>
    </location>
</feature>
<dbReference type="PANTHER" id="PTHR36805">
    <property type="entry name" value="AGENET DOMAIN-CONTAINING PROTEIN"/>
    <property type="match status" value="1"/>
</dbReference>
<comment type="caution">
    <text evidence="3">The sequence shown here is derived from an EMBL/GenBank/DDBJ whole genome shotgun (WGS) entry which is preliminary data.</text>
</comment>
<gene>
    <name evidence="3" type="ORF">HU200_022958</name>
</gene>
<dbReference type="AlphaFoldDB" id="A0A835EUY2"/>
<dbReference type="InterPro" id="IPR008395">
    <property type="entry name" value="Agenet-like_dom"/>
</dbReference>
<proteinExistence type="predicted"/>
<dbReference type="OrthoDB" id="1894168at2759"/>
<organism evidence="3 4">
    <name type="scientific">Digitaria exilis</name>
    <dbReference type="NCBI Taxonomy" id="1010633"/>
    <lineage>
        <taxon>Eukaryota</taxon>
        <taxon>Viridiplantae</taxon>
        <taxon>Streptophyta</taxon>
        <taxon>Embryophyta</taxon>
        <taxon>Tracheophyta</taxon>
        <taxon>Spermatophyta</taxon>
        <taxon>Magnoliopsida</taxon>
        <taxon>Liliopsida</taxon>
        <taxon>Poales</taxon>
        <taxon>Poaceae</taxon>
        <taxon>PACMAD clade</taxon>
        <taxon>Panicoideae</taxon>
        <taxon>Panicodae</taxon>
        <taxon>Paniceae</taxon>
        <taxon>Anthephorinae</taxon>
        <taxon>Digitaria</taxon>
    </lineage>
</organism>
<dbReference type="PANTHER" id="PTHR36805:SF4">
    <property type="entry name" value="AGENET DOMAIN-CONTAINING PROTEIN"/>
    <property type="match status" value="1"/>
</dbReference>
<dbReference type="EMBL" id="JACEFO010001681">
    <property type="protein sequence ID" value="KAF8721778.1"/>
    <property type="molecule type" value="Genomic_DNA"/>
</dbReference>
<dbReference type="Proteomes" id="UP000636709">
    <property type="component" value="Unassembled WGS sequence"/>
</dbReference>
<sequence length="381" mass="42812">MDIVLPFKVGDTVESRFFSLGFRGAWFRSKINLMCIRQGHLECLLEYLDFTDEKKTWTRLYKVPPASRKRKSNENRMIMLRPTFPQWYLEHEKPDELPKANVVAIVSNPWKVGDLIEWWYADCYWTGKIIELLGDDKVKIALHDEPIGEGGHYDADCKDLRPALDWSLENGWSVPLSQENGNSWYTAQLIIQNTDSGSSSSDEDIEQSCDGEEVQKCLNEPSDVPAVAEATGCGTNLSAKVSDKFFINNQEDCKEESPKCLSGTSNMPQQVTDSEGELPPNQNGHCWKNSETNSPVAKRGESPDALLHGQSSPISLKRRKTSDISVEETPDTVDDAIMELEKVANKIRRLESLLLSVVSPPSKVVKPSWKFLEEGASAKLT</sequence>
<name>A0A835EUY2_9POAL</name>
<protein>
    <recommendedName>
        <fullName evidence="2">Agenet domain-containing protein</fullName>
    </recommendedName>
</protein>
<evidence type="ECO:0000259" key="2">
    <source>
        <dbReference type="SMART" id="SM00743"/>
    </source>
</evidence>
<feature type="region of interest" description="Disordered" evidence="1">
    <location>
        <begin position="255"/>
        <end position="327"/>
    </location>
</feature>